<evidence type="ECO:0000259" key="10">
    <source>
        <dbReference type="PROSITE" id="PS50863"/>
    </source>
</evidence>
<evidence type="ECO:0000256" key="4">
    <source>
        <dbReference type="ARBA" id="ARBA00022833"/>
    </source>
</evidence>
<keyword evidence="2" id="KW-0479">Metal-binding</keyword>
<evidence type="ECO:0000256" key="8">
    <source>
        <dbReference type="ARBA" id="ARBA00023242"/>
    </source>
</evidence>
<keyword evidence="3" id="KW-0863">Zinc-finger</keyword>
<keyword evidence="5" id="KW-0805">Transcription regulation</keyword>
<evidence type="ECO:0000256" key="1">
    <source>
        <dbReference type="ARBA" id="ARBA00004123"/>
    </source>
</evidence>
<dbReference type="SMART" id="SM01019">
    <property type="entry name" value="B3"/>
    <property type="match status" value="1"/>
</dbReference>
<dbReference type="Proteomes" id="UP000189701">
    <property type="component" value="Unplaced"/>
</dbReference>
<dbReference type="PANTHER" id="PTHR46245">
    <property type="entry name" value="B3 DOMAIN-CONTAINING PROTEIN OS07G0563300"/>
    <property type="match status" value="1"/>
</dbReference>
<dbReference type="GO" id="GO:0005634">
    <property type="term" value="C:nucleus"/>
    <property type="evidence" value="ECO:0007669"/>
    <property type="project" value="UniProtKB-SubCell"/>
</dbReference>
<reference evidence="11" key="1">
    <citation type="journal article" date="2013" name="Genome Biol.">
        <title>Reference genomes and transcriptomes of Nicotiana sylvestris and Nicotiana tomentosiformis.</title>
        <authorList>
            <person name="Sierro N."/>
            <person name="Battey J.N."/>
            <person name="Ouadi S."/>
            <person name="Bovet L."/>
            <person name="Goepfert S."/>
            <person name="Bakaher N."/>
            <person name="Peitsch M.C."/>
            <person name="Ivanov N.V."/>
        </authorList>
    </citation>
    <scope>NUCLEOTIDE SEQUENCE [LARGE SCALE GENOMIC DNA]</scope>
</reference>
<keyword evidence="6" id="KW-0238">DNA-binding</keyword>
<evidence type="ECO:0000313" key="11">
    <source>
        <dbReference type="Proteomes" id="UP000189701"/>
    </source>
</evidence>
<dbReference type="eggNOG" id="ENOG502QWI3">
    <property type="taxonomic scope" value="Eukaryota"/>
</dbReference>
<dbReference type="STRING" id="4096.A0A1U7VV92"/>
<evidence type="ECO:0000313" key="12">
    <source>
        <dbReference type="RefSeq" id="XP_009771757.1"/>
    </source>
</evidence>
<keyword evidence="7" id="KW-0804">Transcription</keyword>
<name>A0A1U7VV92_NICSY</name>
<comment type="subcellular location">
    <subcellularLocation>
        <location evidence="1">Nucleus</location>
    </subcellularLocation>
</comment>
<proteinExistence type="predicted"/>
<dbReference type="GO" id="GO:0006355">
    <property type="term" value="P:regulation of DNA-templated transcription"/>
    <property type="evidence" value="ECO:0007669"/>
    <property type="project" value="UniProtKB-ARBA"/>
</dbReference>
<feature type="compositionally biased region" description="Polar residues" evidence="9">
    <location>
        <begin position="272"/>
        <end position="286"/>
    </location>
</feature>
<organism evidence="11 12">
    <name type="scientific">Nicotiana sylvestris</name>
    <name type="common">Wood tobacco</name>
    <name type="synonym">South American tobacco</name>
    <dbReference type="NCBI Taxonomy" id="4096"/>
    <lineage>
        <taxon>Eukaryota</taxon>
        <taxon>Viridiplantae</taxon>
        <taxon>Streptophyta</taxon>
        <taxon>Embryophyta</taxon>
        <taxon>Tracheophyta</taxon>
        <taxon>Spermatophyta</taxon>
        <taxon>Magnoliopsida</taxon>
        <taxon>eudicotyledons</taxon>
        <taxon>Gunneridae</taxon>
        <taxon>Pentapetalae</taxon>
        <taxon>asterids</taxon>
        <taxon>lamiids</taxon>
        <taxon>Solanales</taxon>
        <taxon>Solanaceae</taxon>
        <taxon>Nicotianoideae</taxon>
        <taxon>Nicotianeae</taxon>
        <taxon>Nicotiana</taxon>
    </lineage>
</organism>
<evidence type="ECO:0000256" key="5">
    <source>
        <dbReference type="ARBA" id="ARBA00023015"/>
    </source>
</evidence>
<keyword evidence="8" id="KW-0539">Nucleus</keyword>
<evidence type="ECO:0000256" key="9">
    <source>
        <dbReference type="SAM" id="MobiDB-lite"/>
    </source>
</evidence>
<dbReference type="Pfam" id="PF25813">
    <property type="entry name" value="zf_VAL1_N"/>
    <property type="match status" value="1"/>
</dbReference>
<dbReference type="Pfam" id="PF02362">
    <property type="entry name" value="B3"/>
    <property type="match status" value="1"/>
</dbReference>
<dbReference type="InterPro" id="IPR003340">
    <property type="entry name" value="B3_DNA-bd"/>
</dbReference>
<evidence type="ECO:0000256" key="3">
    <source>
        <dbReference type="ARBA" id="ARBA00022771"/>
    </source>
</evidence>
<dbReference type="FunFam" id="2.40.330.10:FF:000006">
    <property type="entry name" value="B3 domain-containing transcription repressor VAL1"/>
    <property type="match status" value="1"/>
</dbReference>
<dbReference type="PROSITE" id="PS50863">
    <property type="entry name" value="B3"/>
    <property type="match status" value="1"/>
</dbReference>
<dbReference type="InterPro" id="IPR015300">
    <property type="entry name" value="DNA-bd_pseudobarrel_sf"/>
</dbReference>
<dbReference type="RefSeq" id="XP_009771757.1">
    <property type="nucleotide sequence ID" value="XM_009773455.1"/>
</dbReference>
<dbReference type="GO" id="GO:0003677">
    <property type="term" value="F:DNA binding"/>
    <property type="evidence" value="ECO:0007669"/>
    <property type="project" value="UniProtKB-KW"/>
</dbReference>
<keyword evidence="4" id="KW-0862">Zinc</keyword>
<dbReference type="Gene3D" id="2.40.330.10">
    <property type="entry name" value="DNA-binding pseudobarrel domain"/>
    <property type="match status" value="1"/>
</dbReference>
<keyword evidence="11" id="KW-1185">Reference proteome</keyword>
<dbReference type="PANTHER" id="PTHR46245:SF3">
    <property type="entry name" value="B3 DOMAIN-CONTAINING TRANSCRIPTION REPRESSOR VAL1"/>
    <property type="match status" value="1"/>
</dbReference>
<evidence type="ECO:0000256" key="6">
    <source>
        <dbReference type="ARBA" id="ARBA00023125"/>
    </source>
</evidence>
<dbReference type="GO" id="GO:0008270">
    <property type="term" value="F:zinc ion binding"/>
    <property type="evidence" value="ECO:0007669"/>
    <property type="project" value="UniProtKB-KW"/>
</dbReference>
<dbReference type="SUPFAM" id="SSF101936">
    <property type="entry name" value="DNA-binding pseudobarrel domain"/>
    <property type="match status" value="1"/>
</dbReference>
<accession>A0A1U7VV92</accession>
<gene>
    <name evidence="12" type="primary">LOC104222243</name>
</gene>
<dbReference type="InterPro" id="IPR057743">
    <property type="entry name" value="Zfn_VAL1-3_N"/>
</dbReference>
<protein>
    <submittedName>
        <fullName evidence="12">B3 domain-containing protein Os07g0679700-like</fullName>
    </submittedName>
</protein>
<feature type="region of interest" description="Disordered" evidence="9">
    <location>
        <begin position="264"/>
        <end position="300"/>
    </location>
</feature>
<feature type="domain" description="TF-B3" evidence="10">
    <location>
        <begin position="329"/>
        <end position="430"/>
    </location>
</feature>
<reference evidence="12" key="2">
    <citation type="submission" date="2025-08" db="UniProtKB">
        <authorList>
            <consortium name="RefSeq"/>
        </authorList>
    </citation>
    <scope>IDENTIFICATION</scope>
    <source>
        <tissue evidence="12">Leaf</tissue>
    </source>
</reference>
<sequence>MGSMICMNEVCRKTTSSEWRKGWSLKSGGFANLCYNCGSAFENLTFCETFHMGDSGWRECKKCGKHLHCGCIASKYLFEYLDFGGVGCISCTRRFDGHSMRPMQVPADDFRNNTFGTNFIQPLHVEKGVDETNFEEGRLPTVNNITEISEPGQPFQSQKDENNVSLGKTKQEKLLPVGDVSTCFSNLNQQSIASLFREQDNSKPNQGVKEMYDTTNQPSLDFSLSTPVGCSSPGLSFPGGGVEGREHEKTPPFQQGLRMRHILLKPPKPSPSFGSDSNKELPSQTRIARPPAEGRGGRNQLLPRYWPRITDQELRQLSGDLKSTIVPLFEKVLSASDAGRIGRLVLPKACAEAYFPPINQSDGLPIKIQDIKGKEWTFQFRFWPNNNSRMYVLEGVTPCIQNMQLQAGDTVAFSRIDPGGKLVMGFRKATNSVETQDPQSSYLPDGSGSADTSFTGLTENLNNGGRTSADSVHRQVPVSEKKIGFVLRVRVFPLVNA</sequence>
<dbReference type="CDD" id="cd10017">
    <property type="entry name" value="B3_DNA"/>
    <property type="match status" value="1"/>
</dbReference>
<evidence type="ECO:0000256" key="2">
    <source>
        <dbReference type="ARBA" id="ARBA00022723"/>
    </source>
</evidence>
<dbReference type="AlphaFoldDB" id="A0A1U7VV92"/>
<evidence type="ECO:0000256" key="7">
    <source>
        <dbReference type="ARBA" id="ARBA00023163"/>
    </source>
</evidence>